<organism evidence="3 4">
    <name type="scientific">Pleurodeles waltl</name>
    <name type="common">Iberian ribbed newt</name>
    <dbReference type="NCBI Taxonomy" id="8319"/>
    <lineage>
        <taxon>Eukaryota</taxon>
        <taxon>Metazoa</taxon>
        <taxon>Chordata</taxon>
        <taxon>Craniata</taxon>
        <taxon>Vertebrata</taxon>
        <taxon>Euteleostomi</taxon>
        <taxon>Amphibia</taxon>
        <taxon>Batrachia</taxon>
        <taxon>Caudata</taxon>
        <taxon>Salamandroidea</taxon>
        <taxon>Salamandridae</taxon>
        <taxon>Pleurodelinae</taxon>
        <taxon>Pleurodeles</taxon>
    </lineage>
</organism>
<evidence type="ECO:0000256" key="2">
    <source>
        <dbReference type="SAM" id="SignalP"/>
    </source>
</evidence>
<keyword evidence="4" id="KW-1185">Reference proteome</keyword>
<evidence type="ECO:0000256" key="1">
    <source>
        <dbReference type="SAM" id="MobiDB-lite"/>
    </source>
</evidence>
<accession>A0AAV7P8C9</accession>
<name>A0AAV7P8C9_PLEWA</name>
<feature type="compositionally biased region" description="Basic and acidic residues" evidence="1">
    <location>
        <begin position="43"/>
        <end position="53"/>
    </location>
</feature>
<proteinExistence type="predicted"/>
<evidence type="ECO:0000313" key="4">
    <source>
        <dbReference type="Proteomes" id="UP001066276"/>
    </source>
</evidence>
<dbReference type="EMBL" id="JANPWB010000011">
    <property type="protein sequence ID" value="KAJ1124568.1"/>
    <property type="molecule type" value="Genomic_DNA"/>
</dbReference>
<feature type="signal peptide" evidence="2">
    <location>
        <begin position="1"/>
        <end position="43"/>
    </location>
</feature>
<sequence length="123" mass="12971">MWQLDSGGGCCRGALAARACTLGRAWLGLWLVCELGAVGLSDGRQEAREDAGGDGRVSWTGQNGEEGWVASQTSGADGPDWRTRDNGQLEDTEAQALATDATQRVQQDGTMVVVNTGTEEDLN</sequence>
<evidence type="ECO:0000313" key="3">
    <source>
        <dbReference type="EMBL" id="KAJ1124568.1"/>
    </source>
</evidence>
<feature type="chain" id="PRO_5043350220" evidence="2">
    <location>
        <begin position="44"/>
        <end position="123"/>
    </location>
</feature>
<keyword evidence="2" id="KW-0732">Signal</keyword>
<protein>
    <submittedName>
        <fullName evidence="3">Uncharacterized protein</fullName>
    </submittedName>
</protein>
<reference evidence="3" key="1">
    <citation type="journal article" date="2022" name="bioRxiv">
        <title>Sequencing and chromosome-scale assembly of the giantPleurodeles waltlgenome.</title>
        <authorList>
            <person name="Brown T."/>
            <person name="Elewa A."/>
            <person name="Iarovenko S."/>
            <person name="Subramanian E."/>
            <person name="Araus A.J."/>
            <person name="Petzold A."/>
            <person name="Susuki M."/>
            <person name="Suzuki K.-i.T."/>
            <person name="Hayashi T."/>
            <person name="Toyoda A."/>
            <person name="Oliveira C."/>
            <person name="Osipova E."/>
            <person name="Leigh N.D."/>
            <person name="Simon A."/>
            <person name="Yun M.H."/>
        </authorList>
    </citation>
    <scope>NUCLEOTIDE SEQUENCE</scope>
    <source>
        <strain evidence="3">20211129_DDA</strain>
        <tissue evidence="3">Liver</tissue>
    </source>
</reference>
<feature type="region of interest" description="Disordered" evidence="1">
    <location>
        <begin position="43"/>
        <end position="123"/>
    </location>
</feature>
<feature type="compositionally biased region" description="Polar residues" evidence="1">
    <location>
        <begin position="100"/>
        <end position="117"/>
    </location>
</feature>
<gene>
    <name evidence="3" type="ORF">NDU88_003018</name>
</gene>
<dbReference type="AlphaFoldDB" id="A0AAV7P8C9"/>
<comment type="caution">
    <text evidence="3">The sequence shown here is derived from an EMBL/GenBank/DDBJ whole genome shotgun (WGS) entry which is preliminary data.</text>
</comment>
<dbReference type="Proteomes" id="UP001066276">
    <property type="component" value="Chromosome 7"/>
</dbReference>